<dbReference type="PROSITE" id="PS51194">
    <property type="entry name" value="HELICASE_CTER"/>
    <property type="match status" value="1"/>
</dbReference>
<evidence type="ECO:0000256" key="3">
    <source>
        <dbReference type="ARBA" id="ARBA00022806"/>
    </source>
</evidence>
<dbReference type="RefSeq" id="WP_237362330.1">
    <property type="nucleotide sequence ID" value="NZ_CAKLDM010000002.1"/>
</dbReference>
<evidence type="ECO:0000256" key="2">
    <source>
        <dbReference type="ARBA" id="ARBA00022801"/>
    </source>
</evidence>
<dbReference type="PANTHER" id="PTHR43519">
    <property type="entry name" value="ATP-DEPENDENT RNA HELICASE HRPB"/>
    <property type="match status" value="1"/>
</dbReference>
<keyword evidence="2" id="KW-0378">Hydrolase</keyword>
<sequence length="779" mass="87743">MSSLPIDSLKSDFLHTIQSNHLVVEAETGSGKSTRLPLWASQSGRVLVVEPRRIACTSLAEFIASQLEEPLGEKVGYAIKLENQFSEDSEIVFVTPGVALRWFCENRLNEFQVIMIDEFHERRWDTDLLFAMLKKHDQHRLIVTSATMESEKLADYVEGKRLTSVGRNYAVDIQHRSSDSQQLPNSFKLEQRIKAEIEAAESEGDILVFLPGRKEIAQCQSALKHLDEYIVVPLHASVSDTQKQLALTQQTRRKIVLATNVAETSLTIPNITLVIDSGLERRTVQRNSRTTLVLTHISKASAKQRAGRAGRVSDGTCIRLYGRYAALEAVTPPQFQREELTEPMLVAASCGYQLEQLDWLDRIPEKSLISASQKLVLMEAIDEQGLATEHGKKLSQLPIDSLHADLVTRIKTRAVKEAMIDLTAALSVPASLYSLSTNEDAQDELKRIEPLGCDGTLLIDLVRGKKLPGVNVVGDAVKEARGLSNQMRELFELPQLSVASALNRSLLVETIASLHPELVFVRRDRRKDCLANGQLEINLGRHSRFADKSDAAIILDFHSLPGRGVKQTLNIASVTMPVSLGLIEKLELGEWRQGESIVEGDVALSQLELIYAGRVIAKKNVEAQGEYALKPMLNAVLSGERLPGLAESLTTQIEHWKLYVELGFSEIKDHEDITFEKWFLQQLVDLELESVEDLTLFTNEDFQFDGVPYWEYQDFAESYPFKLALAQLNLDVEYHTRKKLVYVVYESGLRKTPPKRWELPKWQGWRVQYKKASRILDVK</sequence>
<dbReference type="PANTHER" id="PTHR43519:SF1">
    <property type="entry name" value="ATP-DEPENDENT RNA HELICASE HRPB"/>
    <property type="match status" value="1"/>
</dbReference>
<dbReference type="CDD" id="cd17917">
    <property type="entry name" value="DEXHc_RHA-like"/>
    <property type="match status" value="1"/>
</dbReference>
<dbReference type="InterPro" id="IPR001650">
    <property type="entry name" value="Helicase_C-like"/>
</dbReference>
<dbReference type="Pfam" id="PF00270">
    <property type="entry name" value="DEAD"/>
    <property type="match status" value="1"/>
</dbReference>
<comment type="caution">
    <text evidence="7">The sequence shown here is derived from an EMBL/GenBank/DDBJ whole genome shotgun (WGS) entry which is preliminary data.</text>
</comment>
<feature type="domain" description="Helicase ATP-binding" evidence="5">
    <location>
        <begin position="13"/>
        <end position="166"/>
    </location>
</feature>
<evidence type="ECO:0000313" key="8">
    <source>
        <dbReference type="Proteomes" id="UP000838748"/>
    </source>
</evidence>
<dbReference type="PROSITE" id="PS51192">
    <property type="entry name" value="HELICASE_ATP_BIND_1"/>
    <property type="match status" value="1"/>
</dbReference>
<evidence type="ECO:0000256" key="4">
    <source>
        <dbReference type="ARBA" id="ARBA00022840"/>
    </source>
</evidence>
<organism evidence="7 8">
    <name type="scientific">Vibrio marisflavi CECT 7928</name>
    <dbReference type="NCBI Taxonomy" id="634439"/>
    <lineage>
        <taxon>Bacteria</taxon>
        <taxon>Pseudomonadati</taxon>
        <taxon>Pseudomonadota</taxon>
        <taxon>Gammaproteobacteria</taxon>
        <taxon>Vibrionales</taxon>
        <taxon>Vibrionaceae</taxon>
        <taxon>Vibrio</taxon>
    </lineage>
</organism>
<evidence type="ECO:0008006" key="9">
    <source>
        <dbReference type="Google" id="ProtNLM"/>
    </source>
</evidence>
<evidence type="ECO:0000259" key="6">
    <source>
        <dbReference type="PROSITE" id="PS51194"/>
    </source>
</evidence>
<evidence type="ECO:0000313" key="7">
    <source>
        <dbReference type="EMBL" id="CAH0540349.1"/>
    </source>
</evidence>
<feature type="domain" description="Helicase C-terminal" evidence="6">
    <location>
        <begin position="192"/>
        <end position="358"/>
    </location>
</feature>
<accession>A0ABM9A5E3</accession>
<name>A0ABM9A5E3_9VIBR</name>
<keyword evidence="4" id="KW-0067">ATP-binding</keyword>
<evidence type="ECO:0000259" key="5">
    <source>
        <dbReference type="PROSITE" id="PS51192"/>
    </source>
</evidence>
<dbReference type="InterPro" id="IPR011545">
    <property type="entry name" value="DEAD/DEAH_box_helicase_dom"/>
</dbReference>
<proteinExistence type="predicted"/>
<dbReference type="InterPro" id="IPR027417">
    <property type="entry name" value="P-loop_NTPase"/>
</dbReference>
<dbReference type="SMART" id="SM00847">
    <property type="entry name" value="HA2"/>
    <property type="match status" value="1"/>
</dbReference>
<dbReference type="Proteomes" id="UP000838748">
    <property type="component" value="Unassembled WGS sequence"/>
</dbReference>
<dbReference type="Pfam" id="PF00271">
    <property type="entry name" value="Helicase_C"/>
    <property type="match status" value="1"/>
</dbReference>
<keyword evidence="8" id="KW-1185">Reference proteome</keyword>
<gene>
    <name evidence="7" type="ORF">VMF7928_02794</name>
</gene>
<evidence type="ECO:0000256" key="1">
    <source>
        <dbReference type="ARBA" id="ARBA00022741"/>
    </source>
</evidence>
<protein>
    <recommendedName>
        <fullName evidence="9">DEAD/DEAH box helicase</fullName>
    </recommendedName>
</protein>
<keyword evidence="3" id="KW-0347">Helicase</keyword>
<dbReference type="EMBL" id="CAKLDM010000002">
    <property type="protein sequence ID" value="CAH0540349.1"/>
    <property type="molecule type" value="Genomic_DNA"/>
</dbReference>
<dbReference type="InterPro" id="IPR014001">
    <property type="entry name" value="Helicase_ATP-bd"/>
</dbReference>
<reference evidence="7" key="1">
    <citation type="submission" date="2021-11" db="EMBL/GenBank/DDBJ databases">
        <authorList>
            <person name="Rodrigo-Torres L."/>
            <person name="Arahal R. D."/>
            <person name="Lucena T."/>
        </authorList>
    </citation>
    <scope>NUCLEOTIDE SEQUENCE</scope>
    <source>
        <strain evidence="7">CECT 7928</strain>
    </source>
</reference>
<dbReference type="Gene3D" id="3.40.50.300">
    <property type="entry name" value="P-loop containing nucleotide triphosphate hydrolases"/>
    <property type="match status" value="2"/>
</dbReference>
<dbReference type="SMART" id="SM00490">
    <property type="entry name" value="HELICc"/>
    <property type="match status" value="1"/>
</dbReference>
<dbReference type="SMART" id="SM00487">
    <property type="entry name" value="DEXDc"/>
    <property type="match status" value="1"/>
</dbReference>
<dbReference type="CDD" id="cd18791">
    <property type="entry name" value="SF2_C_RHA"/>
    <property type="match status" value="1"/>
</dbReference>
<dbReference type="InterPro" id="IPR007502">
    <property type="entry name" value="Helicase-assoc_dom"/>
</dbReference>
<keyword evidence="1" id="KW-0547">Nucleotide-binding</keyword>
<dbReference type="Gene3D" id="1.20.120.1080">
    <property type="match status" value="1"/>
</dbReference>
<dbReference type="SUPFAM" id="SSF52540">
    <property type="entry name" value="P-loop containing nucleoside triphosphate hydrolases"/>
    <property type="match status" value="1"/>
</dbReference>